<evidence type="ECO:0000313" key="7">
    <source>
        <dbReference type="Proteomes" id="UP000002432"/>
    </source>
</evidence>
<dbReference type="Proteomes" id="UP000002432">
    <property type="component" value="Chromosome"/>
</dbReference>
<dbReference type="OrthoDB" id="9943990at2"/>
<dbReference type="GO" id="GO:0016020">
    <property type="term" value="C:membrane"/>
    <property type="evidence" value="ECO:0007669"/>
    <property type="project" value="InterPro"/>
</dbReference>
<comment type="subcellular location">
    <subcellularLocation>
        <location evidence="1">Cell membrane</location>
    </subcellularLocation>
</comment>
<evidence type="ECO:0000256" key="4">
    <source>
        <dbReference type="ARBA" id="ARBA00022989"/>
    </source>
</evidence>
<reference evidence="6 7" key="1">
    <citation type="journal article" date="2009" name="Appl. Environ. Microbiol.">
        <title>Three genomes from the phylum Acidobacteria provide insight into the lifestyles of these microorganisms in soils.</title>
        <authorList>
            <person name="Ward N.L."/>
            <person name="Challacombe J.F."/>
            <person name="Janssen P.H."/>
            <person name="Henrissat B."/>
            <person name="Coutinho P.M."/>
            <person name="Wu M."/>
            <person name="Xie G."/>
            <person name="Haft D.H."/>
            <person name="Sait M."/>
            <person name="Badger J."/>
            <person name="Barabote R.D."/>
            <person name="Bradley B."/>
            <person name="Brettin T.S."/>
            <person name="Brinkac L.M."/>
            <person name="Bruce D."/>
            <person name="Creasy T."/>
            <person name="Daugherty S.C."/>
            <person name="Davidsen T.M."/>
            <person name="DeBoy R.T."/>
            <person name="Detter J.C."/>
            <person name="Dodson R.J."/>
            <person name="Durkin A.S."/>
            <person name="Ganapathy A."/>
            <person name="Gwinn-Giglio M."/>
            <person name="Han C.S."/>
            <person name="Khouri H."/>
            <person name="Kiss H."/>
            <person name="Kothari S.P."/>
            <person name="Madupu R."/>
            <person name="Nelson K.E."/>
            <person name="Nelson W.C."/>
            <person name="Paulsen I."/>
            <person name="Penn K."/>
            <person name="Ren Q."/>
            <person name="Rosovitz M.J."/>
            <person name="Selengut J.D."/>
            <person name="Shrivastava S."/>
            <person name="Sullivan S.A."/>
            <person name="Tapia R."/>
            <person name="Thompson L.S."/>
            <person name="Watkins K.L."/>
            <person name="Yang Q."/>
            <person name="Yu C."/>
            <person name="Zafar N."/>
            <person name="Zhou L."/>
            <person name="Kuske C.R."/>
        </authorList>
    </citation>
    <scope>NUCLEOTIDE SEQUENCE [LARGE SCALE GENOMIC DNA]</scope>
    <source>
        <strain evidence="6 7">Ellin345</strain>
    </source>
</reference>
<dbReference type="GO" id="GO:0044781">
    <property type="term" value="P:bacterial-type flagellum organization"/>
    <property type="evidence" value="ECO:0007669"/>
    <property type="project" value="InterPro"/>
</dbReference>
<name>Q1IR55_KORVE</name>
<evidence type="ECO:0000256" key="5">
    <source>
        <dbReference type="ARBA" id="ARBA00023136"/>
    </source>
</evidence>
<dbReference type="KEGG" id="aba:Acid345_1643"/>
<keyword evidence="2" id="KW-1003">Cell membrane</keyword>
<sequence length="99" mass="11049">MKAGTAILIEDAHWFTTLSRAASGVWSNLRQHIRREPRKLRLEETLALGDRRFVAIVNCENNRFLIGGGANSVALLSPLSDAIAFREVLKRIHPDGSVR</sequence>
<keyword evidence="4" id="KW-1133">Transmembrane helix</keyword>
<dbReference type="InterPro" id="IPR022781">
    <property type="entry name" value="Flagellar_biosynth_FliO"/>
</dbReference>
<dbReference type="Pfam" id="PF04347">
    <property type="entry name" value="FliO"/>
    <property type="match status" value="1"/>
</dbReference>
<evidence type="ECO:0000256" key="1">
    <source>
        <dbReference type="ARBA" id="ARBA00004236"/>
    </source>
</evidence>
<dbReference type="HOGENOM" id="CLU_2316606_0_0_0"/>
<accession>Q1IR55</accession>
<dbReference type="AlphaFoldDB" id="Q1IR55"/>
<evidence type="ECO:0000256" key="3">
    <source>
        <dbReference type="ARBA" id="ARBA00022692"/>
    </source>
</evidence>
<evidence type="ECO:0000256" key="2">
    <source>
        <dbReference type="ARBA" id="ARBA00022475"/>
    </source>
</evidence>
<keyword evidence="5" id="KW-0472">Membrane</keyword>
<dbReference type="EMBL" id="CP000360">
    <property type="protein sequence ID" value="ABF40645.1"/>
    <property type="molecule type" value="Genomic_DNA"/>
</dbReference>
<evidence type="ECO:0000313" key="6">
    <source>
        <dbReference type="EMBL" id="ABF40645.1"/>
    </source>
</evidence>
<protein>
    <submittedName>
        <fullName evidence="6">Uncharacterized protein</fullName>
    </submittedName>
</protein>
<keyword evidence="7" id="KW-1185">Reference proteome</keyword>
<organism evidence="6 7">
    <name type="scientific">Koribacter versatilis (strain Ellin345)</name>
    <dbReference type="NCBI Taxonomy" id="204669"/>
    <lineage>
        <taxon>Bacteria</taxon>
        <taxon>Pseudomonadati</taxon>
        <taxon>Acidobacteriota</taxon>
        <taxon>Terriglobia</taxon>
        <taxon>Terriglobales</taxon>
        <taxon>Candidatus Korobacteraceae</taxon>
        <taxon>Candidatus Korobacter</taxon>
    </lineage>
</organism>
<dbReference type="EnsemblBacteria" id="ABF40645">
    <property type="protein sequence ID" value="ABF40645"/>
    <property type="gene ID" value="Acid345_1643"/>
</dbReference>
<keyword evidence="3" id="KW-0812">Transmembrane</keyword>
<gene>
    <name evidence="6" type="ordered locus">Acid345_1643</name>
</gene>
<dbReference type="STRING" id="204669.Acid345_1643"/>
<proteinExistence type="predicted"/>
<dbReference type="RefSeq" id="WP_011522447.1">
    <property type="nucleotide sequence ID" value="NC_008009.1"/>
</dbReference>